<keyword evidence="1" id="KW-1133">Transmembrane helix</keyword>
<keyword evidence="4" id="KW-1185">Reference proteome</keyword>
<name>A0AAE1S6P3_9SOLA</name>
<dbReference type="GO" id="GO:0004523">
    <property type="term" value="F:RNA-DNA hybrid ribonuclease activity"/>
    <property type="evidence" value="ECO:0007669"/>
    <property type="project" value="InterPro"/>
</dbReference>
<dbReference type="EMBL" id="JAVYJV010000008">
    <property type="protein sequence ID" value="KAK4364693.1"/>
    <property type="molecule type" value="Genomic_DNA"/>
</dbReference>
<dbReference type="Pfam" id="PF13456">
    <property type="entry name" value="RVT_3"/>
    <property type="match status" value="1"/>
</dbReference>
<sequence>MPSPLLPSSTWLRQLLHLPNIFYTWNIPSSIFFPNLLWHLWTRNKNALDKQKPAPSLDVVFRLSSEFYHVPSTPKASRKNSWHRMFPTNNTTSTSTIFLHTDAATPNHATHTGIGGVFGDINGRWIMGFAGIIAETNTTMQKFMALLRGLAVNHKLHNLQITLDVANILTILNTSSTIR</sequence>
<feature type="domain" description="RNase H type-1" evidence="2">
    <location>
        <begin position="101"/>
        <end position="176"/>
    </location>
</feature>
<dbReference type="InterPro" id="IPR002156">
    <property type="entry name" value="RNaseH_domain"/>
</dbReference>
<comment type="caution">
    <text evidence="3">The sequence shown here is derived from an EMBL/GenBank/DDBJ whole genome shotgun (WGS) entry which is preliminary data.</text>
</comment>
<dbReference type="InterPro" id="IPR012337">
    <property type="entry name" value="RNaseH-like_sf"/>
</dbReference>
<organism evidence="3 4">
    <name type="scientific">Anisodus tanguticus</name>
    <dbReference type="NCBI Taxonomy" id="243964"/>
    <lineage>
        <taxon>Eukaryota</taxon>
        <taxon>Viridiplantae</taxon>
        <taxon>Streptophyta</taxon>
        <taxon>Embryophyta</taxon>
        <taxon>Tracheophyta</taxon>
        <taxon>Spermatophyta</taxon>
        <taxon>Magnoliopsida</taxon>
        <taxon>eudicotyledons</taxon>
        <taxon>Gunneridae</taxon>
        <taxon>Pentapetalae</taxon>
        <taxon>asterids</taxon>
        <taxon>lamiids</taxon>
        <taxon>Solanales</taxon>
        <taxon>Solanaceae</taxon>
        <taxon>Solanoideae</taxon>
        <taxon>Hyoscyameae</taxon>
        <taxon>Anisodus</taxon>
    </lineage>
</organism>
<evidence type="ECO:0000259" key="2">
    <source>
        <dbReference type="Pfam" id="PF13456"/>
    </source>
</evidence>
<accession>A0AAE1S6P3</accession>
<dbReference type="Proteomes" id="UP001291623">
    <property type="component" value="Unassembled WGS sequence"/>
</dbReference>
<protein>
    <recommendedName>
        <fullName evidence="2">RNase H type-1 domain-containing protein</fullName>
    </recommendedName>
</protein>
<feature type="transmembrane region" description="Helical" evidence="1">
    <location>
        <begin position="20"/>
        <end position="41"/>
    </location>
</feature>
<gene>
    <name evidence="3" type="ORF">RND71_016051</name>
</gene>
<keyword evidence="1" id="KW-0812">Transmembrane</keyword>
<keyword evidence="1" id="KW-0472">Membrane</keyword>
<proteinExistence type="predicted"/>
<dbReference type="AlphaFoldDB" id="A0AAE1S6P3"/>
<evidence type="ECO:0000313" key="4">
    <source>
        <dbReference type="Proteomes" id="UP001291623"/>
    </source>
</evidence>
<dbReference type="GO" id="GO:0003676">
    <property type="term" value="F:nucleic acid binding"/>
    <property type="evidence" value="ECO:0007669"/>
    <property type="project" value="InterPro"/>
</dbReference>
<evidence type="ECO:0000256" key="1">
    <source>
        <dbReference type="SAM" id="Phobius"/>
    </source>
</evidence>
<evidence type="ECO:0000313" key="3">
    <source>
        <dbReference type="EMBL" id="KAK4364693.1"/>
    </source>
</evidence>
<dbReference type="SUPFAM" id="SSF53098">
    <property type="entry name" value="Ribonuclease H-like"/>
    <property type="match status" value="1"/>
</dbReference>
<reference evidence="3" key="1">
    <citation type="submission" date="2023-12" db="EMBL/GenBank/DDBJ databases">
        <title>Genome assembly of Anisodus tanguticus.</title>
        <authorList>
            <person name="Wang Y.-J."/>
        </authorList>
    </citation>
    <scope>NUCLEOTIDE SEQUENCE</scope>
    <source>
        <strain evidence="3">KB-2021</strain>
        <tissue evidence="3">Leaf</tissue>
    </source>
</reference>